<feature type="signal peptide" evidence="1">
    <location>
        <begin position="1"/>
        <end position="19"/>
    </location>
</feature>
<organism evidence="3">
    <name type="scientific">Castor canadensis</name>
    <name type="common">American beaver</name>
    <dbReference type="NCBI Taxonomy" id="51338"/>
    <lineage>
        <taxon>Eukaryota</taxon>
        <taxon>Metazoa</taxon>
        <taxon>Chordata</taxon>
        <taxon>Craniata</taxon>
        <taxon>Vertebrata</taxon>
        <taxon>Euteleostomi</taxon>
        <taxon>Mammalia</taxon>
        <taxon>Eutheria</taxon>
        <taxon>Euarchontoglires</taxon>
        <taxon>Glires</taxon>
        <taxon>Rodentia</taxon>
        <taxon>Castorimorpha</taxon>
        <taxon>Castoridae</taxon>
        <taxon>Castor</taxon>
    </lineage>
</organism>
<dbReference type="SUPFAM" id="SSF48726">
    <property type="entry name" value="Immunoglobulin"/>
    <property type="match status" value="1"/>
</dbReference>
<dbReference type="PANTHER" id="PTHR23267">
    <property type="entry name" value="IMMUNOGLOBULIN LIGHT CHAIN"/>
    <property type="match status" value="1"/>
</dbReference>
<accession>A0A8C0ZQR2</accession>
<reference evidence="3" key="1">
    <citation type="submission" date="2023-09" db="UniProtKB">
        <authorList>
            <consortium name="Ensembl"/>
        </authorList>
    </citation>
    <scope>IDENTIFICATION</scope>
</reference>
<evidence type="ECO:0000256" key="1">
    <source>
        <dbReference type="SAM" id="SignalP"/>
    </source>
</evidence>
<dbReference type="AlphaFoldDB" id="A0A8C0ZQR2"/>
<dbReference type="Ensembl" id="ENSCCNT00000014187.1">
    <property type="protein sequence ID" value="ENSCCNP00000010826.1"/>
    <property type="gene ID" value="ENSCCNG00000011246.1"/>
</dbReference>
<keyword evidence="1" id="KW-0732">Signal</keyword>
<feature type="domain" description="Immunoglobulin V-set" evidence="2">
    <location>
        <begin position="24"/>
        <end position="101"/>
    </location>
</feature>
<proteinExistence type="predicted"/>
<evidence type="ECO:0000259" key="2">
    <source>
        <dbReference type="Pfam" id="PF07686"/>
    </source>
</evidence>
<dbReference type="InterPro" id="IPR050150">
    <property type="entry name" value="IgV_Light_Chain"/>
</dbReference>
<dbReference type="InterPro" id="IPR013106">
    <property type="entry name" value="Ig_V-set"/>
</dbReference>
<feature type="chain" id="PRO_5034114112" description="Immunoglobulin V-set domain-containing protein" evidence="1">
    <location>
        <begin position="20"/>
        <end position="115"/>
    </location>
</feature>
<dbReference type="InterPro" id="IPR036179">
    <property type="entry name" value="Ig-like_dom_sf"/>
</dbReference>
<dbReference type="InterPro" id="IPR013783">
    <property type="entry name" value="Ig-like_fold"/>
</dbReference>
<dbReference type="Pfam" id="PF07686">
    <property type="entry name" value="V-set"/>
    <property type="match status" value="1"/>
</dbReference>
<evidence type="ECO:0000313" key="3">
    <source>
        <dbReference type="Ensembl" id="ENSCCNP00000010826.1"/>
    </source>
</evidence>
<protein>
    <recommendedName>
        <fullName evidence="2">Immunoglobulin V-set domain-containing protein</fullName>
    </recommendedName>
</protein>
<name>A0A8C0ZQR2_CASCN</name>
<sequence length="115" mass="12597">MAWDPFVLVFFAHCTGSWAEVVFTQPQSLLDSPGKTISISCTRISGSIDNNYVYVHWYQQLPGSSPKLTICEDNQRPSGVPDRFSGTKCGNSGTLTITGLHLGTHTVLQTHGEVR</sequence>
<dbReference type="Gene3D" id="2.60.40.10">
    <property type="entry name" value="Immunoglobulins"/>
    <property type="match status" value="1"/>
</dbReference>